<comment type="caution">
    <text evidence="1">Lacks conserved residue(s) required for the propagation of feature annotation.</text>
</comment>
<dbReference type="EMBL" id="MUIE01000140">
    <property type="protein sequence ID" value="OQX35991.1"/>
    <property type="molecule type" value="Genomic_DNA"/>
</dbReference>
<dbReference type="Proteomes" id="UP000243361">
    <property type="component" value="Unassembled WGS sequence"/>
</dbReference>
<dbReference type="GO" id="GO:0016787">
    <property type="term" value="F:hydrolase activity"/>
    <property type="evidence" value="ECO:0007669"/>
    <property type="project" value="UniProtKB-KW"/>
</dbReference>
<name>A0A657Q1R4_9GAMM</name>
<gene>
    <name evidence="3" type="ORF">B0D84_01875</name>
    <name evidence="4" type="ORF">C3L24_13760</name>
</gene>
<proteinExistence type="predicted"/>
<dbReference type="PROSITE" id="PS51084">
    <property type="entry name" value="HIT_2"/>
    <property type="match status" value="1"/>
</dbReference>
<evidence type="ECO:0000313" key="4">
    <source>
        <dbReference type="EMBL" id="PUD97894.1"/>
    </source>
</evidence>
<dbReference type="SUPFAM" id="SSF54197">
    <property type="entry name" value="HIT-like"/>
    <property type="match status" value="1"/>
</dbReference>
<accession>A0A657Q1R4</accession>
<dbReference type="EMBL" id="PQCO01000337">
    <property type="protein sequence ID" value="PUD97894.1"/>
    <property type="molecule type" value="Genomic_DNA"/>
</dbReference>
<evidence type="ECO:0000256" key="1">
    <source>
        <dbReference type="PROSITE-ProRule" id="PRU00464"/>
    </source>
</evidence>
<protein>
    <submittedName>
        <fullName evidence="4">Diadenosine tetraphosphate hydrolase</fullName>
    </submittedName>
</protein>
<dbReference type="Pfam" id="PF01230">
    <property type="entry name" value="HIT"/>
    <property type="match status" value="1"/>
</dbReference>
<reference evidence="4 6" key="2">
    <citation type="submission" date="2018-01" db="EMBL/GenBank/DDBJ databases">
        <title>Novel co-symbiosis in the lucinid bivalve Phacoides pectinatus.</title>
        <authorList>
            <person name="Lim S.J."/>
            <person name="Davis B.G."/>
            <person name="Gill D.E."/>
            <person name="Engel A.S."/>
            <person name="Anderson L.C."/>
            <person name="Campbell B.J."/>
        </authorList>
    </citation>
    <scope>NUCLEOTIDE SEQUENCE [LARGE SCALE GENOMIC DNA]</scope>
    <source>
        <strain evidence="4">N3_P5</strain>
    </source>
</reference>
<evidence type="ECO:0000259" key="2">
    <source>
        <dbReference type="PROSITE" id="PS51084"/>
    </source>
</evidence>
<dbReference type="Proteomes" id="UP000250928">
    <property type="component" value="Unassembled WGS sequence"/>
</dbReference>
<feature type="domain" description="HIT" evidence="2">
    <location>
        <begin position="34"/>
        <end position="102"/>
    </location>
</feature>
<dbReference type="InterPro" id="IPR036265">
    <property type="entry name" value="HIT-like_sf"/>
</dbReference>
<dbReference type="Gene3D" id="3.30.428.10">
    <property type="entry name" value="HIT-like"/>
    <property type="match status" value="1"/>
</dbReference>
<dbReference type="AlphaFoldDB" id="A0A657Q1R4"/>
<evidence type="ECO:0000313" key="3">
    <source>
        <dbReference type="EMBL" id="OQX35991.1"/>
    </source>
</evidence>
<evidence type="ECO:0000313" key="6">
    <source>
        <dbReference type="Proteomes" id="UP000250928"/>
    </source>
</evidence>
<keyword evidence="4" id="KW-0378">Hydrolase</keyword>
<evidence type="ECO:0000313" key="5">
    <source>
        <dbReference type="Proteomes" id="UP000243361"/>
    </source>
</evidence>
<comment type="caution">
    <text evidence="4">The sequence shown here is derived from an EMBL/GenBank/DDBJ whole genome shotgun (WGS) entry which is preliminary data.</text>
</comment>
<organism evidence="4 6">
    <name type="scientific">Candidatus Sedimenticola endophacoides</name>
    <dbReference type="NCBI Taxonomy" id="2548426"/>
    <lineage>
        <taxon>Bacteria</taxon>
        <taxon>Pseudomonadati</taxon>
        <taxon>Pseudomonadota</taxon>
        <taxon>Gammaproteobacteria</taxon>
        <taxon>Chromatiales</taxon>
        <taxon>Sedimenticolaceae</taxon>
        <taxon>Sedimenticola</taxon>
    </lineage>
</organism>
<reference evidence="3 5" key="1">
    <citation type="submission" date="2017-02" db="EMBL/GenBank/DDBJ databases">
        <title>Novel co-symbiosis in the unique lucinid bivalve Phacoides pectinatus.</title>
        <authorList>
            <person name="Lim S.J."/>
            <person name="Davis B.G."/>
            <person name="Gill D.E."/>
            <person name="Engel A.S."/>
            <person name="Anderson L.C."/>
            <person name="Campbell B.J."/>
        </authorList>
    </citation>
    <scope>NUCLEOTIDE SEQUENCE [LARGE SCALE GENOMIC DNA]</scope>
    <source>
        <strain evidence="3">LUC13016_P6</strain>
    </source>
</reference>
<dbReference type="InterPro" id="IPR011146">
    <property type="entry name" value="HIT-like"/>
</dbReference>
<dbReference type="PIRSF" id="PIRSF000714">
    <property type="entry name" value="HIT"/>
    <property type="match status" value="1"/>
</dbReference>
<sequence length="138" mass="15493">MFQLHPRLAADTLPLGRLDLCEARLMNDCRFPWVILVPRREGITELHQLGKADQAQLLAESARVAAQLQSLGVEKINLGALGNLVPQLHWHLVGRRRDDPCWPGPAWGCGKSRPWNDADARTLLLRLRRGLGLGEERP</sequence>
<dbReference type="InterPro" id="IPR026026">
    <property type="entry name" value="HIT_Hint"/>
</dbReference>
<keyword evidence="5" id="KW-1185">Reference proteome</keyword>